<evidence type="ECO:0000256" key="2">
    <source>
        <dbReference type="ARBA" id="ARBA00009565"/>
    </source>
</evidence>
<evidence type="ECO:0000256" key="6">
    <source>
        <dbReference type="SAM" id="Phobius"/>
    </source>
</evidence>
<feature type="transmembrane region" description="Helical" evidence="6">
    <location>
        <begin position="143"/>
        <end position="166"/>
    </location>
</feature>
<feature type="transmembrane region" description="Helical" evidence="6">
    <location>
        <begin position="106"/>
        <end position="131"/>
    </location>
</feature>
<dbReference type="AlphaFoldDB" id="A0A8C8S6K6"/>
<dbReference type="InterPro" id="IPR030417">
    <property type="entry name" value="MS4A"/>
</dbReference>
<evidence type="ECO:0000256" key="4">
    <source>
        <dbReference type="ARBA" id="ARBA00022989"/>
    </source>
</evidence>
<reference evidence="7" key="2">
    <citation type="submission" date="2025-09" db="UniProtKB">
        <authorList>
            <consortium name="Ensembl"/>
        </authorList>
    </citation>
    <scope>IDENTIFICATION</scope>
</reference>
<accession>A0A8C8S6K6</accession>
<dbReference type="GO" id="GO:0016020">
    <property type="term" value="C:membrane"/>
    <property type="evidence" value="ECO:0007669"/>
    <property type="project" value="UniProtKB-SubCell"/>
</dbReference>
<evidence type="ECO:0000313" key="7">
    <source>
        <dbReference type="Ensembl" id="ENSPCEP00000014977.1"/>
    </source>
</evidence>
<dbReference type="Pfam" id="PF04103">
    <property type="entry name" value="CD20"/>
    <property type="match status" value="1"/>
</dbReference>
<organism evidence="7 8">
    <name type="scientific">Pelusios castaneus</name>
    <name type="common">West African mud turtle</name>
    <dbReference type="NCBI Taxonomy" id="367368"/>
    <lineage>
        <taxon>Eukaryota</taxon>
        <taxon>Metazoa</taxon>
        <taxon>Chordata</taxon>
        <taxon>Craniata</taxon>
        <taxon>Vertebrata</taxon>
        <taxon>Euteleostomi</taxon>
        <taxon>Archelosauria</taxon>
        <taxon>Testudinata</taxon>
        <taxon>Testudines</taxon>
        <taxon>Pleurodira</taxon>
        <taxon>Pelomedusidae</taxon>
        <taxon>Pelusios</taxon>
    </lineage>
</organism>
<evidence type="ECO:0000313" key="8">
    <source>
        <dbReference type="Proteomes" id="UP000694393"/>
    </source>
</evidence>
<feature type="transmembrane region" description="Helical" evidence="6">
    <location>
        <begin position="66"/>
        <end position="85"/>
    </location>
</feature>
<dbReference type="InterPro" id="IPR007237">
    <property type="entry name" value="CD20-like"/>
</dbReference>
<dbReference type="PANTHER" id="PTHR23320:SF128">
    <property type="entry name" value="MEMBRANE-SPANNING 4-DOMAINS SUBFAMILY A MEMBER 4A"/>
    <property type="match status" value="1"/>
</dbReference>
<evidence type="ECO:0000256" key="5">
    <source>
        <dbReference type="ARBA" id="ARBA00023136"/>
    </source>
</evidence>
<keyword evidence="3 6" id="KW-0812">Transmembrane</keyword>
<dbReference type="PANTHER" id="PTHR23320">
    <property type="entry name" value="MEMBRANE-SPANNING 4-DOMAINS SUBFAMILY A MS4A -RELATED"/>
    <property type="match status" value="1"/>
</dbReference>
<name>A0A8C8S6K6_9SAUR</name>
<comment type="similarity">
    <text evidence="2">Belongs to the MS4A family.</text>
</comment>
<reference evidence="7" key="1">
    <citation type="submission" date="2025-08" db="UniProtKB">
        <authorList>
            <consortium name="Ensembl"/>
        </authorList>
    </citation>
    <scope>IDENTIFICATION</scope>
</reference>
<dbReference type="Ensembl" id="ENSPCET00000015509.1">
    <property type="protein sequence ID" value="ENSPCEP00000014977.1"/>
    <property type="gene ID" value="ENSPCEG00000011851.1"/>
</dbReference>
<sequence>MEAEPSGVVLLTQIVSQPQPSATSAPSGPLRKLYQGEPLALGITQILTGIVQVVFGIILIKMHDLLYIVAMNTGTPIWTGMLYIISGSLSVEAAKNPKISLVKGMLAMNIVSAVSAGVSIIFFSLSLLFQYPNRCYYCEEVSSVHWAIVFGVSMILFAFTILEFCVSISNAAFGCKTVCRDSYSDTSVVIYHNMGLPVSLANEPPKTPPPSQNIQTL</sequence>
<evidence type="ECO:0000256" key="1">
    <source>
        <dbReference type="ARBA" id="ARBA00004141"/>
    </source>
</evidence>
<keyword evidence="8" id="KW-1185">Reference proteome</keyword>
<feature type="transmembrane region" description="Helical" evidence="6">
    <location>
        <begin position="39"/>
        <end position="60"/>
    </location>
</feature>
<evidence type="ECO:0000256" key="3">
    <source>
        <dbReference type="ARBA" id="ARBA00022692"/>
    </source>
</evidence>
<comment type="subcellular location">
    <subcellularLocation>
        <location evidence="1">Membrane</location>
        <topology evidence="1">Multi-pass membrane protein</topology>
    </subcellularLocation>
</comment>
<keyword evidence="4 6" id="KW-1133">Transmembrane helix</keyword>
<protein>
    <submittedName>
        <fullName evidence="7">Uncharacterized protein</fullName>
    </submittedName>
</protein>
<keyword evidence="5 6" id="KW-0472">Membrane</keyword>
<proteinExistence type="inferred from homology"/>
<dbReference type="Proteomes" id="UP000694393">
    <property type="component" value="Unplaced"/>
</dbReference>